<comment type="caution">
    <text evidence="1">The sequence shown here is derived from an EMBL/GenBank/DDBJ whole genome shotgun (WGS) entry which is preliminary data.</text>
</comment>
<dbReference type="Proteomes" id="UP000647836">
    <property type="component" value="Unassembled WGS sequence"/>
</dbReference>
<keyword evidence="2" id="KW-1185">Reference proteome</keyword>
<dbReference type="RefSeq" id="WP_194041922.1">
    <property type="nucleotide sequence ID" value="NZ_JADEXF010000115.1"/>
</dbReference>
<proteinExistence type="predicted"/>
<accession>A0ABR9TVH9</accession>
<evidence type="ECO:0000313" key="2">
    <source>
        <dbReference type="Proteomes" id="UP000647836"/>
    </source>
</evidence>
<organism evidence="1 2">
    <name type="scientific">Nostoc cf. edaphicum LEGE 07299</name>
    <dbReference type="NCBI Taxonomy" id="2777974"/>
    <lineage>
        <taxon>Bacteria</taxon>
        <taxon>Bacillati</taxon>
        <taxon>Cyanobacteriota</taxon>
        <taxon>Cyanophyceae</taxon>
        <taxon>Nostocales</taxon>
        <taxon>Nostocaceae</taxon>
        <taxon>Nostoc</taxon>
    </lineage>
</organism>
<dbReference type="EMBL" id="JADEXF010000115">
    <property type="protein sequence ID" value="MBE9104376.1"/>
    <property type="molecule type" value="Genomic_DNA"/>
</dbReference>
<gene>
    <name evidence="1" type="ORF">IQ229_05290</name>
</gene>
<sequence>MVSNDSVAVRVREHLGERSLFDFAVNLDESWRISETNDRLSAVKNLLAGEGNSIDTDDIRLLDLADSLVGKLAEIL</sequence>
<protein>
    <submittedName>
        <fullName evidence="1">Uncharacterized protein</fullName>
    </submittedName>
</protein>
<name>A0ABR9TVH9_9NOSO</name>
<evidence type="ECO:0000313" key="1">
    <source>
        <dbReference type="EMBL" id="MBE9104376.1"/>
    </source>
</evidence>
<reference evidence="1 2" key="1">
    <citation type="submission" date="2020-10" db="EMBL/GenBank/DDBJ databases">
        <authorList>
            <person name="Castelo-Branco R."/>
            <person name="Eusebio N."/>
            <person name="Adriana R."/>
            <person name="Vieira A."/>
            <person name="Brugerolle De Fraissinette N."/>
            <person name="Rezende De Castro R."/>
            <person name="Schneider M.P."/>
            <person name="Vasconcelos V."/>
            <person name="Leao P.N."/>
        </authorList>
    </citation>
    <scope>NUCLEOTIDE SEQUENCE [LARGE SCALE GENOMIC DNA]</scope>
    <source>
        <strain evidence="1 2">LEGE 07299</strain>
    </source>
</reference>